<feature type="region of interest" description="Disordered" evidence="1">
    <location>
        <begin position="684"/>
        <end position="710"/>
    </location>
</feature>
<keyword evidence="2" id="KW-0472">Membrane</keyword>
<feature type="compositionally biased region" description="Acidic residues" evidence="1">
    <location>
        <begin position="319"/>
        <end position="329"/>
    </location>
</feature>
<reference evidence="3 4" key="1">
    <citation type="submission" date="2017-03" db="EMBL/GenBank/DDBJ databases">
        <title>WGS assembly of Porphyra umbilicalis.</title>
        <authorList>
            <person name="Brawley S.H."/>
            <person name="Blouin N.A."/>
            <person name="Ficko-Blean E."/>
            <person name="Wheeler G.L."/>
            <person name="Lohr M."/>
            <person name="Goodson H.V."/>
            <person name="Jenkins J.W."/>
            <person name="Blaby-Haas C.E."/>
            <person name="Helliwell K.E."/>
            <person name="Chan C."/>
            <person name="Marriage T."/>
            <person name="Bhattacharya D."/>
            <person name="Klein A.S."/>
            <person name="Badis Y."/>
            <person name="Brodie J."/>
            <person name="Cao Y."/>
            <person name="Collen J."/>
            <person name="Dittami S.M."/>
            <person name="Gachon C.M."/>
            <person name="Green B.R."/>
            <person name="Karpowicz S."/>
            <person name="Kim J.W."/>
            <person name="Kudahl U."/>
            <person name="Lin S."/>
            <person name="Michel G."/>
            <person name="Mittag M."/>
            <person name="Olson B.J."/>
            <person name="Pangilinan J."/>
            <person name="Peng Y."/>
            <person name="Qiu H."/>
            <person name="Shu S."/>
            <person name="Singer J.T."/>
            <person name="Smith A.G."/>
            <person name="Sprecher B.N."/>
            <person name="Wagner V."/>
            <person name="Wang W."/>
            <person name="Wang Z.-Y."/>
            <person name="Yan J."/>
            <person name="Yarish C."/>
            <person name="Zoeuner-Riek S."/>
            <person name="Zhuang Y."/>
            <person name="Zou Y."/>
            <person name="Lindquist E.A."/>
            <person name="Grimwood J."/>
            <person name="Barry K."/>
            <person name="Rokhsar D.S."/>
            <person name="Schmutz J."/>
            <person name="Stiller J.W."/>
            <person name="Grossman A.R."/>
            <person name="Prochnik S.E."/>
        </authorList>
    </citation>
    <scope>NUCLEOTIDE SEQUENCE [LARGE SCALE GENOMIC DNA]</scope>
    <source>
        <strain evidence="3">4086291</strain>
    </source>
</reference>
<dbReference type="PANTHER" id="PTHR48125:SF10">
    <property type="entry name" value="OS12G0136300 PROTEIN"/>
    <property type="match status" value="1"/>
</dbReference>
<name>A0A1X6NZ93_PORUM</name>
<gene>
    <name evidence="3" type="ORF">BU14_0324s0003</name>
</gene>
<feature type="region of interest" description="Disordered" evidence="1">
    <location>
        <begin position="199"/>
        <end position="229"/>
    </location>
</feature>
<dbReference type="EMBL" id="KV918976">
    <property type="protein sequence ID" value="OSX73840.1"/>
    <property type="molecule type" value="Genomic_DNA"/>
</dbReference>
<organism evidence="3 4">
    <name type="scientific">Porphyra umbilicalis</name>
    <name type="common">Purple laver</name>
    <name type="synonym">Red alga</name>
    <dbReference type="NCBI Taxonomy" id="2786"/>
    <lineage>
        <taxon>Eukaryota</taxon>
        <taxon>Rhodophyta</taxon>
        <taxon>Bangiophyceae</taxon>
        <taxon>Bangiales</taxon>
        <taxon>Bangiaceae</taxon>
        <taxon>Porphyra</taxon>
    </lineage>
</organism>
<keyword evidence="2" id="KW-1133">Transmembrane helix</keyword>
<feature type="compositionally biased region" description="Low complexity" evidence="1">
    <location>
        <begin position="55"/>
        <end position="73"/>
    </location>
</feature>
<sequence>MAPPGRNGVAVVIYNDNEASKVAAPGASAVEARYVAAVAAARPSTRLSAAAAAAAGLPTQGTTRGSRAATAAANKELAGPTGTRGARASKAAAPRRVASTDAVTRRSGTAAGHHSQAVKPAAKPVRASTDGPGRSHRPPDAQQPRAVEATEMDAAHGGGGARRELRSGDEPAESALEAQERARMRAGRKRWFTEERGALRTRRGSRGVGAAPVAAAHGDGSTGEGDGAFTRGRGRFRPGRGHTDAGVDIDLVVADADALVVARPDRLRAARVPVHKGPRARRTVAPPTAAGAALAAREEELPLRQRRAPSTVSMPPDHGDDEVHDEEESPPSTAPPRVSPTQAHLPFAGSRAGLDVDGGHSGGGLGGRARGESSPASITVPPEWEAAKTLKETLLLRAAIRHAVRDRVRHYMNRPSFADDVFHGEADSAVHCRTDIERTFECSKQQAKWLLTKRLPPKQGRTPTVGTPVAATLPTGPPAGAGAAAAAADDIAPTPPAPATAARKRRVRLDDLIPGICCRARSNVHHSIGRTVVKAWSAGAAFDAQLNTGEEDDNGVAVAPLTTKSDKARWWLRGRRYSKTVRGRKGFVEAFRAFKNNVGRTDATPGRVRVEKKDGGSGAAYFKLDDGDDGEKLTERESLDLTAAQDSSAKELARIERVRVMIDLICDPSIDEETDDEDAMVNEIESSSVDERADRRQKHLQDDSDVPEESLLAIRRRETALSMDDASGASDSALSDATAGDRRGQDNTHAGPTAAAVAAAVAAAGAAATLCGCGRGGRGGSGSDGGGGGGGQCHDPWRWRLRRWWRRRWQRQGRRWWPVPRSVATAVAAVVAAAVAVVAAAVPAAAVAVAVAAVQPDATLCGGGGGGGGDGGGGRRRAVRLWPWRTLRCRHRW</sequence>
<feature type="region of interest" description="Disordered" evidence="1">
    <location>
        <begin position="722"/>
        <end position="751"/>
    </location>
</feature>
<protein>
    <submittedName>
        <fullName evidence="3">Uncharacterized protein</fullName>
    </submittedName>
</protein>
<feature type="compositionally biased region" description="Basic and acidic residues" evidence="1">
    <location>
        <begin position="689"/>
        <end position="702"/>
    </location>
</feature>
<evidence type="ECO:0000313" key="3">
    <source>
        <dbReference type="EMBL" id="OSX73840.1"/>
    </source>
</evidence>
<keyword evidence="4" id="KW-1185">Reference proteome</keyword>
<evidence type="ECO:0000256" key="1">
    <source>
        <dbReference type="SAM" id="MobiDB-lite"/>
    </source>
</evidence>
<feature type="compositionally biased region" description="Gly residues" evidence="1">
    <location>
        <begin position="359"/>
        <end position="368"/>
    </location>
</feature>
<dbReference type="Proteomes" id="UP000218209">
    <property type="component" value="Unassembled WGS sequence"/>
</dbReference>
<feature type="region of interest" description="Disordered" evidence="1">
    <location>
        <begin position="274"/>
        <end position="383"/>
    </location>
</feature>
<feature type="compositionally biased region" description="Low complexity" evidence="1">
    <location>
        <begin position="208"/>
        <end position="219"/>
    </location>
</feature>
<feature type="compositionally biased region" description="Low complexity" evidence="1">
    <location>
        <begin position="722"/>
        <end position="738"/>
    </location>
</feature>
<proteinExistence type="predicted"/>
<feature type="region of interest" description="Disordered" evidence="1">
    <location>
        <begin position="55"/>
        <end position="178"/>
    </location>
</feature>
<keyword evidence="2" id="KW-0812">Transmembrane</keyword>
<evidence type="ECO:0000313" key="4">
    <source>
        <dbReference type="Proteomes" id="UP000218209"/>
    </source>
</evidence>
<feature type="transmembrane region" description="Helical" evidence="2">
    <location>
        <begin position="827"/>
        <end position="854"/>
    </location>
</feature>
<dbReference type="AlphaFoldDB" id="A0A1X6NZ93"/>
<dbReference type="PANTHER" id="PTHR48125">
    <property type="entry name" value="LP07818P1"/>
    <property type="match status" value="1"/>
</dbReference>
<accession>A0A1X6NZ93</accession>
<evidence type="ECO:0000256" key="2">
    <source>
        <dbReference type="SAM" id="Phobius"/>
    </source>
</evidence>
<feature type="compositionally biased region" description="Low complexity" evidence="1">
    <location>
        <begin position="283"/>
        <end position="295"/>
    </location>
</feature>